<dbReference type="Proteomes" id="UP000240987">
    <property type="component" value="Unassembled WGS sequence"/>
</dbReference>
<proteinExistence type="predicted"/>
<reference evidence="1 2" key="1">
    <citation type="submission" date="2018-01" db="EMBL/GenBank/DDBJ databases">
        <title>Whole genome sequencing of Histamine producing bacteria.</title>
        <authorList>
            <person name="Butler K."/>
        </authorList>
    </citation>
    <scope>NUCLEOTIDE SEQUENCE [LARGE SCALE GENOMIC DNA]</scope>
    <source>
        <strain evidence="1 2">JCM 12947</strain>
    </source>
</reference>
<dbReference type="EMBL" id="PYMJ01000051">
    <property type="protein sequence ID" value="PSU44278.1"/>
    <property type="molecule type" value="Genomic_DNA"/>
</dbReference>
<comment type="caution">
    <text evidence="1">The sequence shown here is derived from an EMBL/GenBank/DDBJ whole genome shotgun (WGS) entry which is preliminary data.</text>
</comment>
<dbReference type="AlphaFoldDB" id="A0A2T3J6W1"/>
<keyword evidence="2" id="KW-1185">Reference proteome</keyword>
<evidence type="ECO:0000313" key="2">
    <source>
        <dbReference type="Proteomes" id="UP000240987"/>
    </source>
</evidence>
<sequence length="72" mass="8283">MPLKMRKQLNLNGNRFMTNKQKVKVFDWLNSKLEAGELELLFKDDHSGDGDFKSAASLDEILMIMLTNQPAR</sequence>
<accession>A0A2T3J6W1</accession>
<protein>
    <submittedName>
        <fullName evidence="1">Uncharacterized protein</fullName>
    </submittedName>
</protein>
<organism evidence="1 2">
    <name type="scientific">Photobacterium frigidiphilum</name>
    <dbReference type="NCBI Taxonomy" id="264736"/>
    <lineage>
        <taxon>Bacteria</taxon>
        <taxon>Pseudomonadati</taxon>
        <taxon>Pseudomonadota</taxon>
        <taxon>Gammaproteobacteria</taxon>
        <taxon>Vibrionales</taxon>
        <taxon>Vibrionaceae</taxon>
        <taxon>Photobacterium</taxon>
    </lineage>
</organism>
<evidence type="ECO:0000313" key="1">
    <source>
        <dbReference type="EMBL" id="PSU44278.1"/>
    </source>
</evidence>
<gene>
    <name evidence="1" type="ORF">C9J12_27390</name>
</gene>
<name>A0A2T3J6W1_9GAMM</name>